<dbReference type="EMBL" id="CAVMBE010000015">
    <property type="protein sequence ID" value="CAK3952804.1"/>
    <property type="molecule type" value="Genomic_DNA"/>
</dbReference>
<dbReference type="PANTHER" id="PTHR12350:SF19">
    <property type="entry name" value="SET DOMAIN-CONTAINING PROTEIN"/>
    <property type="match status" value="1"/>
</dbReference>
<gene>
    <name evidence="1" type="ORF">LECACI_7A003296</name>
</gene>
<dbReference type="PANTHER" id="PTHR12350">
    <property type="entry name" value="HISTONE-LYSINE N-METHYLTRANSFERASE-RELATED"/>
    <property type="match status" value="1"/>
</dbReference>
<reference evidence="1" key="1">
    <citation type="submission" date="2023-11" db="EMBL/GenBank/DDBJ databases">
        <authorList>
            <person name="Alioto T."/>
            <person name="Alioto T."/>
            <person name="Gomez Garrido J."/>
        </authorList>
    </citation>
    <scope>NUCLEOTIDE SEQUENCE</scope>
</reference>
<evidence type="ECO:0008006" key="3">
    <source>
        <dbReference type="Google" id="ProtNLM"/>
    </source>
</evidence>
<organism evidence="1 2">
    <name type="scientific">Lecanosticta acicola</name>
    <dbReference type="NCBI Taxonomy" id="111012"/>
    <lineage>
        <taxon>Eukaryota</taxon>
        <taxon>Fungi</taxon>
        <taxon>Dikarya</taxon>
        <taxon>Ascomycota</taxon>
        <taxon>Pezizomycotina</taxon>
        <taxon>Dothideomycetes</taxon>
        <taxon>Dothideomycetidae</taxon>
        <taxon>Mycosphaerellales</taxon>
        <taxon>Mycosphaerellaceae</taxon>
        <taxon>Lecanosticta</taxon>
    </lineage>
</organism>
<accession>A0AAI8YWK3</accession>
<sequence>MTQLNGAANGTSATVTVTVPVPVPVSDLHSTESEYDLTVNDLEKLVSLVHTPAGLCVVSNVSRPAGAHFAYITRHVPRAAPTWKTIQTSTTTHTDPTSALLYMNHACQPSLEVHTFAPDPATGTYPLSPPAGNRNGEILDVDPARGLAGEVTVARDRGLEPGDPLTFFYPSTEWKFDRPFDCLCGAPPDVCLGTVQGASVLSRKDLDRWFFNEHIWQLADKRDAVAS</sequence>
<name>A0AAI8YWK3_9PEZI</name>
<evidence type="ECO:0000313" key="1">
    <source>
        <dbReference type="EMBL" id="CAK3952804.1"/>
    </source>
</evidence>
<protein>
    <recommendedName>
        <fullName evidence="3">SET domain-containing protein</fullName>
    </recommendedName>
</protein>
<dbReference type="Proteomes" id="UP001296104">
    <property type="component" value="Unassembled WGS sequence"/>
</dbReference>
<dbReference type="InterPro" id="IPR046341">
    <property type="entry name" value="SET_dom_sf"/>
</dbReference>
<comment type="caution">
    <text evidence="1">The sequence shown here is derived from an EMBL/GenBank/DDBJ whole genome shotgun (WGS) entry which is preliminary data.</text>
</comment>
<dbReference type="Gene3D" id="2.170.270.10">
    <property type="entry name" value="SET domain"/>
    <property type="match status" value="1"/>
</dbReference>
<proteinExistence type="predicted"/>
<dbReference type="AlphaFoldDB" id="A0AAI8YWK3"/>
<dbReference type="SUPFAM" id="SSF82199">
    <property type="entry name" value="SET domain"/>
    <property type="match status" value="1"/>
</dbReference>
<dbReference type="InterPro" id="IPR053201">
    <property type="entry name" value="Flavunoidine_N-MTase"/>
</dbReference>
<evidence type="ECO:0000313" key="2">
    <source>
        <dbReference type="Proteomes" id="UP001296104"/>
    </source>
</evidence>
<keyword evidence="2" id="KW-1185">Reference proteome</keyword>